<gene>
    <name evidence="2" type="ORF">AVDCRST_MAG88-854</name>
</gene>
<feature type="non-terminal residue" evidence="2">
    <location>
        <position position="131"/>
    </location>
</feature>
<dbReference type="AlphaFoldDB" id="A0A6J4UN15"/>
<organism evidence="2">
    <name type="scientific">uncultured Thermomicrobiales bacterium</name>
    <dbReference type="NCBI Taxonomy" id="1645740"/>
    <lineage>
        <taxon>Bacteria</taxon>
        <taxon>Pseudomonadati</taxon>
        <taxon>Thermomicrobiota</taxon>
        <taxon>Thermomicrobia</taxon>
        <taxon>Thermomicrobiales</taxon>
        <taxon>environmental samples</taxon>
    </lineage>
</organism>
<feature type="compositionally biased region" description="Basic and acidic residues" evidence="1">
    <location>
        <begin position="122"/>
        <end position="131"/>
    </location>
</feature>
<sequence>GTTGRAATLGTALLRGRGAAARPRARERAAALRPRRVRAAGDDPAGAGSGLHRRGDPHVPARLRAGHAATRPLAEARRAQAPRGGRADRAPAGNARDPRGGAALRVPGAGGVCAPPRRRERRALGGRRDAL</sequence>
<feature type="region of interest" description="Disordered" evidence="1">
    <location>
        <begin position="1"/>
        <end position="131"/>
    </location>
</feature>
<evidence type="ECO:0000313" key="2">
    <source>
        <dbReference type="EMBL" id="CAA9552114.1"/>
    </source>
</evidence>
<dbReference type="EMBL" id="CADCWM010000293">
    <property type="protein sequence ID" value="CAA9552114.1"/>
    <property type="molecule type" value="Genomic_DNA"/>
</dbReference>
<evidence type="ECO:0000256" key="1">
    <source>
        <dbReference type="SAM" id="MobiDB-lite"/>
    </source>
</evidence>
<reference evidence="2" key="1">
    <citation type="submission" date="2020-02" db="EMBL/GenBank/DDBJ databases">
        <authorList>
            <person name="Meier V. D."/>
        </authorList>
    </citation>
    <scope>NUCLEOTIDE SEQUENCE</scope>
    <source>
        <strain evidence="2">AVDCRST_MAG88</strain>
    </source>
</reference>
<accession>A0A6J4UN15</accession>
<proteinExistence type="predicted"/>
<feature type="non-terminal residue" evidence="2">
    <location>
        <position position="1"/>
    </location>
</feature>
<feature type="compositionally biased region" description="Low complexity" evidence="1">
    <location>
        <begin position="1"/>
        <end position="22"/>
    </location>
</feature>
<name>A0A6J4UN15_9BACT</name>
<feature type="compositionally biased region" description="Low complexity" evidence="1">
    <location>
        <begin position="79"/>
        <end position="103"/>
    </location>
</feature>
<protein>
    <submittedName>
        <fullName evidence="2">Uncharacterized protein</fullName>
    </submittedName>
</protein>